<dbReference type="OrthoDB" id="9773582at2"/>
<evidence type="ECO:0000313" key="10">
    <source>
        <dbReference type="Proteomes" id="UP000266118"/>
    </source>
</evidence>
<comment type="subcellular location">
    <subcellularLocation>
        <location evidence="1">Cell membrane</location>
        <topology evidence="1">Multi-pass membrane protein</topology>
    </subcellularLocation>
</comment>
<keyword evidence="4" id="KW-0378">Hydrolase</keyword>
<dbReference type="SUPFAM" id="SSF48317">
    <property type="entry name" value="Acid phosphatase/Vanadium-dependent haloperoxidase"/>
    <property type="match status" value="1"/>
</dbReference>
<name>A0A386HRU0_9BACT</name>
<dbReference type="EMBL" id="CP032489">
    <property type="protein sequence ID" value="AYD48402.1"/>
    <property type="molecule type" value="Genomic_DNA"/>
</dbReference>
<evidence type="ECO:0000256" key="7">
    <source>
        <dbReference type="SAM" id="Phobius"/>
    </source>
</evidence>
<evidence type="ECO:0000313" key="9">
    <source>
        <dbReference type="EMBL" id="AYD48402.1"/>
    </source>
</evidence>
<reference evidence="9 10" key="1">
    <citation type="submission" date="2018-09" db="EMBL/GenBank/DDBJ databases">
        <title>Arachidicoccus sp. nov., a bacterium isolated from soil.</title>
        <authorList>
            <person name="Weon H.-Y."/>
            <person name="Kwon S.-W."/>
            <person name="Lee S.A."/>
        </authorList>
    </citation>
    <scope>NUCLEOTIDE SEQUENCE [LARGE SCALE GENOMIC DNA]</scope>
    <source>
        <strain evidence="9 10">KIS59-12</strain>
    </source>
</reference>
<keyword evidence="2" id="KW-1003">Cell membrane</keyword>
<evidence type="ECO:0000256" key="5">
    <source>
        <dbReference type="ARBA" id="ARBA00022989"/>
    </source>
</evidence>
<proteinExistence type="predicted"/>
<evidence type="ECO:0000256" key="1">
    <source>
        <dbReference type="ARBA" id="ARBA00004651"/>
    </source>
</evidence>
<dbReference type="GO" id="GO:0016787">
    <property type="term" value="F:hydrolase activity"/>
    <property type="evidence" value="ECO:0007669"/>
    <property type="project" value="UniProtKB-KW"/>
</dbReference>
<keyword evidence="5 7" id="KW-1133">Transmembrane helix</keyword>
<dbReference type="CDD" id="cd01610">
    <property type="entry name" value="PAP2_like"/>
    <property type="match status" value="1"/>
</dbReference>
<evidence type="ECO:0000256" key="6">
    <source>
        <dbReference type="ARBA" id="ARBA00023136"/>
    </source>
</evidence>
<protein>
    <submittedName>
        <fullName evidence="9">Phosphatase PAP2 family protein</fullName>
    </submittedName>
</protein>
<organism evidence="9 10">
    <name type="scientific">Arachidicoccus soli</name>
    <dbReference type="NCBI Taxonomy" id="2341117"/>
    <lineage>
        <taxon>Bacteria</taxon>
        <taxon>Pseudomonadati</taxon>
        <taxon>Bacteroidota</taxon>
        <taxon>Chitinophagia</taxon>
        <taxon>Chitinophagales</taxon>
        <taxon>Chitinophagaceae</taxon>
        <taxon>Arachidicoccus</taxon>
    </lineage>
</organism>
<dbReference type="KEGG" id="ark:D6B99_12805"/>
<feature type="transmembrane region" description="Helical" evidence="7">
    <location>
        <begin position="52"/>
        <end position="75"/>
    </location>
</feature>
<evidence type="ECO:0000259" key="8">
    <source>
        <dbReference type="SMART" id="SM00014"/>
    </source>
</evidence>
<keyword evidence="6 7" id="KW-0472">Membrane</keyword>
<dbReference type="PANTHER" id="PTHR14969">
    <property type="entry name" value="SPHINGOSINE-1-PHOSPHATE PHOSPHOHYDROLASE"/>
    <property type="match status" value="1"/>
</dbReference>
<dbReference type="Proteomes" id="UP000266118">
    <property type="component" value="Chromosome"/>
</dbReference>
<feature type="transmembrane region" description="Helical" evidence="7">
    <location>
        <begin position="154"/>
        <end position="175"/>
    </location>
</feature>
<keyword evidence="3 7" id="KW-0812">Transmembrane</keyword>
<sequence>MTPSRFLLTKNWLYFLFFSLWVLFVGYCVFFISKETSFLVINHHRSLFLDIFGTAATCIGDGSFTIILAFLLFFLKKRKLSYLLFISYVVSGIIAQIMKHLHPMARPVAWFNHAQKVYTASWSHLHSMGSFPSGHATSVFSAATILAIYCKKPIWAILCFVVACCTAWSRVYLGQHFVEDIWYGSILGTATAVTCYFLYNYILSAKKNHILPHSKHA</sequence>
<evidence type="ECO:0000256" key="4">
    <source>
        <dbReference type="ARBA" id="ARBA00022801"/>
    </source>
</evidence>
<dbReference type="InterPro" id="IPR036938">
    <property type="entry name" value="PAP2/HPO_sf"/>
</dbReference>
<feature type="transmembrane region" description="Helical" evidence="7">
    <location>
        <begin position="181"/>
        <end position="199"/>
    </location>
</feature>
<dbReference type="Gene3D" id="1.20.144.10">
    <property type="entry name" value="Phosphatidic acid phosphatase type 2/haloperoxidase"/>
    <property type="match status" value="1"/>
</dbReference>
<feature type="transmembrane region" description="Helical" evidence="7">
    <location>
        <begin position="82"/>
        <end position="98"/>
    </location>
</feature>
<dbReference type="PANTHER" id="PTHR14969:SF62">
    <property type="entry name" value="DECAPRENYLPHOSPHORYL-5-PHOSPHORIBOSE PHOSPHATASE RV3807C-RELATED"/>
    <property type="match status" value="1"/>
</dbReference>
<feature type="transmembrane region" description="Helical" evidence="7">
    <location>
        <begin position="12"/>
        <end position="32"/>
    </location>
</feature>
<gene>
    <name evidence="9" type="ORF">D6B99_12805</name>
</gene>
<dbReference type="GO" id="GO:0005886">
    <property type="term" value="C:plasma membrane"/>
    <property type="evidence" value="ECO:0007669"/>
    <property type="project" value="UniProtKB-SubCell"/>
</dbReference>
<feature type="transmembrane region" description="Helical" evidence="7">
    <location>
        <begin position="131"/>
        <end position="149"/>
    </location>
</feature>
<dbReference type="Pfam" id="PF01569">
    <property type="entry name" value="PAP2"/>
    <property type="match status" value="1"/>
</dbReference>
<dbReference type="RefSeq" id="WP_119989106.1">
    <property type="nucleotide sequence ID" value="NZ_CP032489.1"/>
</dbReference>
<evidence type="ECO:0000256" key="2">
    <source>
        <dbReference type="ARBA" id="ARBA00022475"/>
    </source>
</evidence>
<dbReference type="InterPro" id="IPR000326">
    <property type="entry name" value="PAP2/HPO"/>
</dbReference>
<dbReference type="SMART" id="SM00014">
    <property type="entry name" value="acidPPc"/>
    <property type="match status" value="1"/>
</dbReference>
<keyword evidence="10" id="KW-1185">Reference proteome</keyword>
<evidence type="ECO:0000256" key="3">
    <source>
        <dbReference type="ARBA" id="ARBA00022692"/>
    </source>
</evidence>
<dbReference type="AlphaFoldDB" id="A0A386HRU0"/>
<accession>A0A386HRU0</accession>
<feature type="domain" description="Phosphatidic acid phosphatase type 2/haloperoxidase" evidence="8">
    <location>
        <begin position="82"/>
        <end position="196"/>
    </location>
</feature>